<keyword evidence="16" id="KW-1185">Reference proteome</keyword>
<proteinExistence type="predicted"/>
<evidence type="ECO:0000256" key="12">
    <source>
        <dbReference type="SAM" id="Phobius"/>
    </source>
</evidence>
<dbReference type="Gene3D" id="2.60.40.10">
    <property type="entry name" value="Immunoglobulins"/>
    <property type="match status" value="2"/>
</dbReference>
<dbReference type="PROSITE" id="PS50835">
    <property type="entry name" value="IG_LIKE"/>
    <property type="match status" value="2"/>
</dbReference>
<name>A0A8J4UUY2_CLAMG</name>
<feature type="chain" id="PRO_5035295946" evidence="13">
    <location>
        <begin position="19"/>
        <end position="403"/>
    </location>
</feature>
<dbReference type="SMART" id="SM00406">
    <property type="entry name" value="IGv"/>
    <property type="match status" value="2"/>
</dbReference>
<protein>
    <submittedName>
        <fullName evidence="15">Antigen like protein</fullName>
    </submittedName>
</protein>
<dbReference type="InterPro" id="IPR013106">
    <property type="entry name" value="Ig_V-set"/>
</dbReference>
<comment type="caution">
    <text evidence="15">The sequence shown here is derived from an EMBL/GenBank/DDBJ whole genome shotgun (WGS) entry which is preliminary data.</text>
</comment>
<dbReference type="Pfam" id="PF06581">
    <property type="entry name" value="p31comet"/>
    <property type="match status" value="1"/>
</dbReference>
<feature type="domain" description="Ig-like" evidence="14">
    <location>
        <begin position="126"/>
        <end position="214"/>
    </location>
</feature>
<evidence type="ECO:0000256" key="2">
    <source>
        <dbReference type="ARBA" id="ARBA00022475"/>
    </source>
</evidence>
<dbReference type="Proteomes" id="UP000727407">
    <property type="component" value="Unassembled WGS sequence"/>
</dbReference>
<dbReference type="InterPro" id="IPR036179">
    <property type="entry name" value="Ig-like_dom_sf"/>
</dbReference>
<dbReference type="PANTHER" id="PTHR25466">
    <property type="entry name" value="T-LYMPHOCYTE ACTIVATION ANTIGEN"/>
    <property type="match status" value="1"/>
</dbReference>
<feature type="transmembrane region" description="Helical" evidence="12">
    <location>
        <begin position="230"/>
        <end position="254"/>
    </location>
</feature>
<feature type="region of interest" description="Disordered" evidence="11">
    <location>
        <begin position="340"/>
        <end position="361"/>
    </location>
</feature>
<dbReference type="EMBL" id="QNUK01000055">
    <property type="protein sequence ID" value="KAF5904580.1"/>
    <property type="molecule type" value="Genomic_DNA"/>
</dbReference>
<dbReference type="AlphaFoldDB" id="A0A8J4UUY2"/>
<dbReference type="SUPFAM" id="SSF48726">
    <property type="entry name" value="Immunoglobulin"/>
    <property type="match status" value="2"/>
</dbReference>
<dbReference type="SMART" id="SM00409">
    <property type="entry name" value="IG"/>
    <property type="match status" value="2"/>
</dbReference>
<organism evidence="15 16">
    <name type="scientific">Clarias magur</name>
    <name type="common">Asian catfish</name>
    <name type="synonym">Macropteronotus magur</name>
    <dbReference type="NCBI Taxonomy" id="1594786"/>
    <lineage>
        <taxon>Eukaryota</taxon>
        <taxon>Metazoa</taxon>
        <taxon>Chordata</taxon>
        <taxon>Craniata</taxon>
        <taxon>Vertebrata</taxon>
        <taxon>Euteleostomi</taxon>
        <taxon>Actinopterygii</taxon>
        <taxon>Neopterygii</taxon>
        <taxon>Teleostei</taxon>
        <taxon>Ostariophysi</taxon>
        <taxon>Siluriformes</taxon>
        <taxon>Clariidae</taxon>
        <taxon>Clarias</taxon>
    </lineage>
</organism>
<evidence type="ECO:0000256" key="11">
    <source>
        <dbReference type="SAM" id="MobiDB-lite"/>
    </source>
</evidence>
<dbReference type="PANTHER" id="PTHR25466:SF14">
    <property type="entry name" value="BUTYROPHILIN SUBFAMILY 2 MEMBER A2-LIKE-RELATED"/>
    <property type="match status" value="1"/>
</dbReference>
<dbReference type="SMART" id="SM00408">
    <property type="entry name" value="IGc2"/>
    <property type="match status" value="2"/>
</dbReference>
<accession>A0A8J4UUY2</accession>
<evidence type="ECO:0000256" key="10">
    <source>
        <dbReference type="ARBA" id="ARBA00023319"/>
    </source>
</evidence>
<keyword evidence="2" id="KW-1003">Cell membrane</keyword>
<dbReference type="InterPro" id="IPR007110">
    <property type="entry name" value="Ig-like_dom"/>
</dbReference>
<reference evidence="15" key="1">
    <citation type="submission" date="2020-07" db="EMBL/GenBank/DDBJ databases">
        <title>Clarias magur genome sequencing, assembly and annotation.</title>
        <authorList>
            <person name="Kushwaha B."/>
            <person name="Kumar R."/>
            <person name="Das P."/>
            <person name="Joshi C.G."/>
            <person name="Kumar D."/>
            <person name="Nagpure N.S."/>
            <person name="Pandey M."/>
            <person name="Agarwal S."/>
            <person name="Srivastava S."/>
            <person name="Singh M."/>
            <person name="Sahoo L."/>
            <person name="Jayasankar P."/>
            <person name="Meher P.K."/>
            <person name="Koringa P.G."/>
            <person name="Iquebal M.A."/>
            <person name="Das S.P."/>
            <person name="Bit A."/>
            <person name="Patnaik S."/>
            <person name="Patel N."/>
            <person name="Shah T.M."/>
            <person name="Hinsu A."/>
            <person name="Jena J.K."/>
        </authorList>
    </citation>
    <scope>NUCLEOTIDE SEQUENCE</scope>
    <source>
        <strain evidence="15">CIFAMagur01</strain>
        <tissue evidence="15">Testis</tissue>
    </source>
</reference>
<dbReference type="InterPro" id="IPR009511">
    <property type="entry name" value="MAD1/Cdc20-bound-Mad2-bd"/>
</dbReference>
<feature type="region of interest" description="Disordered" evidence="11">
    <location>
        <begin position="262"/>
        <end position="298"/>
    </location>
</feature>
<keyword evidence="5 12" id="KW-1133">Transmembrane helix</keyword>
<dbReference type="Pfam" id="PF07686">
    <property type="entry name" value="V-set"/>
    <property type="match status" value="1"/>
</dbReference>
<dbReference type="OrthoDB" id="8836910at2759"/>
<dbReference type="InterPro" id="IPR003599">
    <property type="entry name" value="Ig_sub"/>
</dbReference>
<dbReference type="GO" id="GO:0007166">
    <property type="term" value="P:cell surface receptor signaling pathway"/>
    <property type="evidence" value="ECO:0007669"/>
    <property type="project" value="TreeGrafter"/>
</dbReference>
<evidence type="ECO:0000256" key="3">
    <source>
        <dbReference type="ARBA" id="ARBA00022692"/>
    </source>
</evidence>
<dbReference type="GO" id="GO:0007096">
    <property type="term" value="P:regulation of exit from mitosis"/>
    <property type="evidence" value="ECO:0007669"/>
    <property type="project" value="InterPro"/>
</dbReference>
<evidence type="ECO:0000256" key="5">
    <source>
        <dbReference type="ARBA" id="ARBA00022989"/>
    </source>
</evidence>
<keyword evidence="8" id="KW-0675">Receptor</keyword>
<feature type="compositionally biased region" description="Basic residues" evidence="11">
    <location>
        <begin position="350"/>
        <end position="361"/>
    </location>
</feature>
<evidence type="ECO:0000256" key="4">
    <source>
        <dbReference type="ARBA" id="ARBA00022729"/>
    </source>
</evidence>
<dbReference type="GO" id="GO:0009897">
    <property type="term" value="C:external side of plasma membrane"/>
    <property type="evidence" value="ECO:0007669"/>
    <property type="project" value="TreeGrafter"/>
</dbReference>
<feature type="domain" description="Ig-like" evidence="14">
    <location>
        <begin position="6"/>
        <end position="114"/>
    </location>
</feature>
<keyword evidence="7" id="KW-1015">Disulfide bond</keyword>
<dbReference type="Gene3D" id="3.30.900.20">
    <property type="match status" value="1"/>
</dbReference>
<dbReference type="GO" id="GO:0005634">
    <property type="term" value="C:nucleus"/>
    <property type="evidence" value="ECO:0007669"/>
    <property type="project" value="InterPro"/>
</dbReference>
<evidence type="ECO:0000313" key="16">
    <source>
        <dbReference type="Proteomes" id="UP000727407"/>
    </source>
</evidence>
<keyword evidence="3 12" id="KW-0812">Transmembrane</keyword>
<keyword evidence="10" id="KW-0393">Immunoglobulin domain</keyword>
<dbReference type="GO" id="GO:0042102">
    <property type="term" value="P:positive regulation of T cell proliferation"/>
    <property type="evidence" value="ECO:0007669"/>
    <property type="project" value="TreeGrafter"/>
</dbReference>
<sequence length="403" mass="45130">MRPGVPFIVLLLMVRCHTFKVRETSVNEPVTLPCTCHGNSPVVEWTRFIPSSARIANCQSQTCQIEEDYRERFEVSKDATGGNYSMRINPTAYNDGGSYRCTCNGNKVTEVKLRVYFALAVNAFVGTNITLPCYGDTRRDAKDAQWRKDGVKLLEYPGVITNASGSKFAMSESGFKRGDLSLYITSVQKVDAGFYRCLIQGESRDGVPAAVLLKVEVYEPQPTPTSYEGLATVVGVVLGLVLLVGIVRVIAFCVRKTRRQQNASPTPISGVPRLRQEEDELTERSSLPPVHMTAQQESREEGRIDVVFPGVEKHHACCTFMCELLKCLLYQRQQLPMTRWSSSTTSSSQPHRRQRGSGAKGHCKTWTRYLDNCGVGWFLPKVDFKIPTKIETGNHNGQWWVSK</sequence>
<evidence type="ECO:0000256" key="1">
    <source>
        <dbReference type="ARBA" id="ARBA00004251"/>
    </source>
</evidence>
<comment type="subcellular location">
    <subcellularLocation>
        <location evidence="1">Cell membrane</location>
        <topology evidence="1">Single-pass type I membrane protein</topology>
    </subcellularLocation>
</comment>
<dbReference type="InterPro" id="IPR051713">
    <property type="entry name" value="T-cell_Activation_Regulation"/>
</dbReference>
<evidence type="ECO:0000256" key="9">
    <source>
        <dbReference type="ARBA" id="ARBA00023180"/>
    </source>
</evidence>
<gene>
    <name evidence="15" type="ORF">DAT39_005750</name>
</gene>
<evidence type="ECO:0000256" key="6">
    <source>
        <dbReference type="ARBA" id="ARBA00023136"/>
    </source>
</evidence>
<evidence type="ECO:0000259" key="14">
    <source>
        <dbReference type="PROSITE" id="PS50835"/>
    </source>
</evidence>
<feature type="signal peptide" evidence="13">
    <location>
        <begin position="1"/>
        <end position="18"/>
    </location>
</feature>
<dbReference type="InterPro" id="IPR013783">
    <property type="entry name" value="Ig-like_fold"/>
</dbReference>
<evidence type="ECO:0000256" key="13">
    <source>
        <dbReference type="SAM" id="SignalP"/>
    </source>
</evidence>
<evidence type="ECO:0000256" key="7">
    <source>
        <dbReference type="ARBA" id="ARBA00023157"/>
    </source>
</evidence>
<keyword evidence="9" id="KW-0325">Glycoprotein</keyword>
<dbReference type="GO" id="GO:0031295">
    <property type="term" value="P:T cell costimulation"/>
    <property type="evidence" value="ECO:0007669"/>
    <property type="project" value="TreeGrafter"/>
</dbReference>
<dbReference type="InterPro" id="IPR003598">
    <property type="entry name" value="Ig_sub2"/>
</dbReference>
<dbReference type="GO" id="GO:0071222">
    <property type="term" value="P:cellular response to lipopolysaccharide"/>
    <property type="evidence" value="ECO:0007669"/>
    <property type="project" value="TreeGrafter"/>
</dbReference>
<dbReference type="InterPro" id="IPR053729">
    <property type="entry name" value="MAD2L1BP_domain_sf"/>
</dbReference>
<evidence type="ECO:0000313" key="15">
    <source>
        <dbReference type="EMBL" id="KAF5904580.1"/>
    </source>
</evidence>
<dbReference type="GO" id="GO:0042130">
    <property type="term" value="P:negative regulation of T cell proliferation"/>
    <property type="evidence" value="ECO:0007669"/>
    <property type="project" value="TreeGrafter"/>
</dbReference>
<keyword evidence="4 13" id="KW-0732">Signal</keyword>
<evidence type="ECO:0000256" key="8">
    <source>
        <dbReference type="ARBA" id="ARBA00023170"/>
    </source>
</evidence>
<keyword evidence="6 12" id="KW-0472">Membrane</keyword>
<dbReference type="GO" id="GO:0006955">
    <property type="term" value="P:immune response"/>
    <property type="evidence" value="ECO:0007669"/>
    <property type="project" value="TreeGrafter"/>
</dbReference>